<dbReference type="AlphaFoldDB" id="A0A916NMS0"/>
<keyword evidence="6" id="KW-0732">Signal</keyword>
<gene>
    <name evidence="7" type="ORF">LEUCIP111803_00630</name>
</gene>
<keyword evidence="8" id="KW-1185">Reference proteome</keyword>
<evidence type="ECO:0000313" key="8">
    <source>
        <dbReference type="Proteomes" id="UP000693892"/>
    </source>
</evidence>
<dbReference type="EMBL" id="CAJVAP010000005">
    <property type="protein sequence ID" value="CAG7603224.1"/>
    <property type="molecule type" value="Genomic_DNA"/>
</dbReference>
<name>A0A916NMS0_9MICO</name>
<evidence type="ECO:0000256" key="1">
    <source>
        <dbReference type="ARBA" id="ARBA00007534"/>
    </source>
</evidence>
<sequence>MAELLLLRRKPRAVVFAALRRALIGAVICGAIVATAAGCASKPDPESTRADLSEVTEAPMAPEEIDEYDATLHPDPMVDAVDCTPYLVVTSRGTGEGASGQLLSPVVRMIAESRPDEVQTVDLDYPADAEVKIGATRGARILIDTLNVQADACPEQRFILLGYSQGALIVGDAIASPEVRLIGASVGELAPDAAERVLAVVLYGDPRFRGAESYDVGDFDPSVNGVLPRPAGSLDAFADRLRDYCVSGDIVCQSGFDLDESGHVAYYSNGMQQDGAAFVITRLGPPESAEDDAAPSKGRTPVGGAEPDESD</sequence>
<dbReference type="PANTHER" id="PTHR33630:SF9">
    <property type="entry name" value="CUTINASE 4"/>
    <property type="match status" value="1"/>
</dbReference>
<dbReference type="Proteomes" id="UP000693892">
    <property type="component" value="Unassembled WGS sequence"/>
</dbReference>
<dbReference type="SMART" id="SM01110">
    <property type="entry name" value="Cutinase"/>
    <property type="match status" value="1"/>
</dbReference>
<keyword evidence="3" id="KW-0378">Hydrolase</keyword>
<accession>A0A916NMS0</accession>
<protein>
    <recommendedName>
        <fullName evidence="9">Cutinase</fullName>
    </recommendedName>
</protein>
<organism evidence="7 8">
    <name type="scientific">Leucobacter soli</name>
    <dbReference type="NCBI Taxonomy" id="2812850"/>
    <lineage>
        <taxon>Bacteria</taxon>
        <taxon>Bacillati</taxon>
        <taxon>Actinomycetota</taxon>
        <taxon>Actinomycetes</taxon>
        <taxon>Micrococcales</taxon>
        <taxon>Microbacteriaceae</taxon>
        <taxon>Leucobacter</taxon>
    </lineage>
</organism>
<evidence type="ECO:0000256" key="5">
    <source>
        <dbReference type="SAM" id="MobiDB-lite"/>
    </source>
</evidence>
<evidence type="ECO:0000256" key="2">
    <source>
        <dbReference type="ARBA" id="ARBA00022487"/>
    </source>
</evidence>
<evidence type="ECO:0000256" key="6">
    <source>
        <dbReference type="SAM" id="SignalP"/>
    </source>
</evidence>
<evidence type="ECO:0000256" key="3">
    <source>
        <dbReference type="ARBA" id="ARBA00022801"/>
    </source>
</evidence>
<evidence type="ECO:0000256" key="4">
    <source>
        <dbReference type="ARBA" id="ARBA00023157"/>
    </source>
</evidence>
<dbReference type="GO" id="GO:0052689">
    <property type="term" value="F:carboxylic ester hydrolase activity"/>
    <property type="evidence" value="ECO:0007669"/>
    <property type="project" value="UniProtKB-KW"/>
</dbReference>
<feature type="chain" id="PRO_5036719113" description="Cutinase" evidence="6">
    <location>
        <begin position="37"/>
        <end position="311"/>
    </location>
</feature>
<evidence type="ECO:0008006" key="9">
    <source>
        <dbReference type="Google" id="ProtNLM"/>
    </source>
</evidence>
<evidence type="ECO:0000313" key="7">
    <source>
        <dbReference type="EMBL" id="CAG7603224.1"/>
    </source>
</evidence>
<comment type="caution">
    <text evidence="7">The sequence shown here is derived from an EMBL/GenBank/DDBJ whole genome shotgun (WGS) entry which is preliminary data.</text>
</comment>
<feature type="signal peptide" evidence="6">
    <location>
        <begin position="1"/>
        <end position="36"/>
    </location>
</feature>
<reference evidence="7" key="1">
    <citation type="submission" date="2021-06" db="EMBL/GenBank/DDBJ databases">
        <authorList>
            <person name="Criscuolo A."/>
        </authorList>
    </citation>
    <scope>NUCLEOTIDE SEQUENCE</scope>
    <source>
        <strain evidence="7">CIP111803</strain>
    </source>
</reference>
<keyword evidence="2" id="KW-0719">Serine esterase</keyword>
<proteinExistence type="inferred from homology"/>
<dbReference type="InterPro" id="IPR000675">
    <property type="entry name" value="Cutinase/axe"/>
</dbReference>
<keyword evidence="4" id="KW-1015">Disulfide bond</keyword>
<dbReference type="RefSeq" id="WP_218114248.1">
    <property type="nucleotide sequence ID" value="NZ_CAJVAP010000005.1"/>
</dbReference>
<dbReference type="PANTHER" id="PTHR33630">
    <property type="entry name" value="CUTINASE RV1984C-RELATED-RELATED"/>
    <property type="match status" value="1"/>
</dbReference>
<dbReference type="Pfam" id="PF01083">
    <property type="entry name" value="Cutinase"/>
    <property type="match status" value="1"/>
</dbReference>
<comment type="similarity">
    <text evidence="1">Belongs to the cutinase family.</text>
</comment>
<feature type="region of interest" description="Disordered" evidence="5">
    <location>
        <begin position="283"/>
        <end position="311"/>
    </location>
</feature>